<keyword evidence="8" id="KW-1185">Reference proteome</keyword>
<evidence type="ECO:0000256" key="5">
    <source>
        <dbReference type="SAM" id="SignalP"/>
    </source>
</evidence>
<dbReference type="PANTHER" id="PTHR22923:SF116">
    <property type="entry name" value="C1Q DOMAIN-CONTAINING PROTEIN"/>
    <property type="match status" value="1"/>
</dbReference>
<feature type="coiled-coil region" evidence="4">
    <location>
        <begin position="34"/>
        <end position="75"/>
    </location>
</feature>
<dbReference type="GeneID" id="136275826"/>
<proteinExistence type="predicted"/>
<keyword evidence="3 5" id="KW-0732">Signal</keyword>
<evidence type="ECO:0000259" key="6">
    <source>
        <dbReference type="PROSITE" id="PS50871"/>
    </source>
</evidence>
<name>A0A8W8NM64_MAGGI</name>
<dbReference type="InterPro" id="IPR050822">
    <property type="entry name" value="Cerebellin_Synaptic_Org"/>
</dbReference>
<dbReference type="Proteomes" id="UP000005408">
    <property type="component" value="Unassembled WGS sequence"/>
</dbReference>
<evidence type="ECO:0000256" key="4">
    <source>
        <dbReference type="SAM" id="Coils"/>
    </source>
</evidence>
<dbReference type="RefSeq" id="XP_065941956.1">
    <property type="nucleotide sequence ID" value="XM_066085884.1"/>
</dbReference>
<evidence type="ECO:0000256" key="3">
    <source>
        <dbReference type="ARBA" id="ARBA00022729"/>
    </source>
</evidence>
<organism evidence="7 8">
    <name type="scientific">Magallana gigas</name>
    <name type="common">Pacific oyster</name>
    <name type="synonym">Crassostrea gigas</name>
    <dbReference type="NCBI Taxonomy" id="29159"/>
    <lineage>
        <taxon>Eukaryota</taxon>
        <taxon>Metazoa</taxon>
        <taxon>Spiralia</taxon>
        <taxon>Lophotrochozoa</taxon>
        <taxon>Mollusca</taxon>
        <taxon>Bivalvia</taxon>
        <taxon>Autobranchia</taxon>
        <taxon>Pteriomorphia</taxon>
        <taxon>Ostreida</taxon>
        <taxon>Ostreoidea</taxon>
        <taxon>Ostreidae</taxon>
        <taxon>Magallana</taxon>
    </lineage>
</organism>
<evidence type="ECO:0000256" key="1">
    <source>
        <dbReference type="ARBA" id="ARBA00004613"/>
    </source>
</evidence>
<evidence type="ECO:0000313" key="7">
    <source>
        <dbReference type="EnsemblMetazoa" id="G6455.8:cds"/>
    </source>
</evidence>
<feature type="domain" description="C1q" evidence="6">
    <location>
        <begin position="251"/>
        <end position="388"/>
    </location>
</feature>
<dbReference type="Gene3D" id="2.60.120.40">
    <property type="match status" value="1"/>
</dbReference>
<feature type="chain" id="PRO_5036486212" description="C1q domain-containing protein" evidence="5">
    <location>
        <begin position="21"/>
        <end position="388"/>
    </location>
</feature>
<dbReference type="PROSITE" id="PS50871">
    <property type="entry name" value="C1Q"/>
    <property type="match status" value="1"/>
</dbReference>
<dbReference type="EnsemblMetazoa" id="G6455.8">
    <property type="protein sequence ID" value="G6455.8:cds"/>
    <property type="gene ID" value="G6455"/>
</dbReference>
<accession>A0A8W8NM64</accession>
<dbReference type="SMART" id="SM00110">
    <property type="entry name" value="C1Q"/>
    <property type="match status" value="1"/>
</dbReference>
<dbReference type="InterPro" id="IPR001073">
    <property type="entry name" value="C1q_dom"/>
</dbReference>
<comment type="subcellular location">
    <subcellularLocation>
        <location evidence="1">Secreted</location>
    </subcellularLocation>
</comment>
<dbReference type="KEGG" id="crg:136275826"/>
<dbReference type="AlphaFoldDB" id="A0A8W8NM64"/>
<feature type="signal peptide" evidence="5">
    <location>
        <begin position="1"/>
        <end position="20"/>
    </location>
</feature>
<sequence length="388" mass="43737">MAVLFIFFNIVILFVSVVLADVDDSTTTEIFNRLDELGRKVTSLENKNIALEHLIEKQNNTIEVLRSDLRKMQETLPQEDLILKNEIKILEYRKLGSLQKELLELEQKVVKNVTQSKLMLESQDAKWTQNFVSLNDTVTKIESNQSLIKATMDDRFTVLEETLALTPQHGDISQLESTLKSSVNKINGLENEVKTNKMALEFKIDSDVKEVKDSLVVTNTAVQEMDNKLNQRIGVLETELVNLQYTTNDTKDETPPSFYASMTTVIPIQGPHQRIVYDEIKTNNGNGYNESTGIFTVPESGTYVFTWTTFSYVEEYVRLEIVVAGTIFGGTLSDTQETGDADTETGIIVVNAQEGDQVFVRTQLRGPGNGRLYVEFECASTFSGWKIS</sequence>
<reference evidence="7" key="1">
    <citation type="submission" date="2022-08" db="UniProtKB">
        <authorList>
            <consortium name="EnsemblMetazoa"/>
        </authorList>
    </citation>
    <scope>IDENTIFICATION</scope>
    <source>
        <strain evidence="7">05x7-T-G4-1.051#20</strain>
    </source>
</reference>
<protein>
    <recommendedName>
        <fullName evidence="6">C1q domain-containing protein</fullName>
    </recommendedName>
</protein>
<dbReference type="PRINTS" id="PR00007">
    <property type="entry name" value="COMPLEMNTC1Q"/>
</dbReference>
<dbReference type="PANTHER" id="PTHR22923">
    <property type="entry name" value="CEREBELLIN-RELATED"/>
    <property type="match status" value="1"/>
</dbReference>
<dbReference type="Pfam" id="PF00386">
    <property type="entry name" value="C1q"/>
    <property type="match status" value="1"/>
</dbReference>
<dbReference type="InterPro" id="IPR008983">
    <property type="entry name" value="Tumour_necrosis_fac-like_dom"/>
</dbReference>
<keyword evidence="2" id="KW-0964">Secreted</keyword>
<evidence type="ECO:0000313" key="8">
    <source>
        <dbReference type="Proteomes" id="UP000005408"/>
    </source>
</evidence>
<dbReference type="SUPFAM" id="SSF49842">
    <property type="entry name" value="TNF-like"/>
    <property type="match status" value="1"/>
</dbReference>
<evidence type="ECO:0000256" key="2">
    <source>
        <dbReference type="ARBA" id="ARBA00022525"/>
    </source>
</evidence>
<dbReference type="GO" id="GO:0005576">
    <property type="term" value="C:extracellular region"/>
    <property type="evidence" value="ECO:0007669"/>
    <property type="project" value="UniProtKB-SubCell"/>
</dbReference>
<keyword evidence="4" id="KW-0175">Coiled coil</keyword>